<dbReference type="InterPro" id="IPR020904">
    <property type="entry name" value="Sc_DH/Rdtase_CS"/>
</dbReference>
<dbReference type="Pfam" id="PF13561">
    <property type="entry name" value="adh_short_C2"/>
    <property type="match status" value="1"/>
</dbReference>
<dbReference type="SUPFAM" id="SSF51735">
    <property type="entry name" value="NAD(P)-binding Rossmann-fold domains"/>
    <property type="match status" value="1"/>
</dbReference>
<gene>
    <name evidence="2" type="ORF">O9H85_34280</name>
</gene>
<comment type="caution">
    <text evidence="2">The sequence shown here is derived from an EMBL/GenBank/DDBJ whole genome shotgun (WGS) entry which is preliminary data.</text>
</comment>
<dbReference type="Gene3D" id="3.40.50.720">
    <property type="entry name" value="NAD(P)-binding Rossmann-like Domain"/>
    <property type="match status" value="1"/>
</dbReference>
<reference evidence="2 3" key="1">
    <citation type="submission" date="2022-12" db="EMBL/GenBank/DDBJ databases">
        <title>Draft genome sequence of Paenibacillus sp. dW9.</title>
        <authorList>
            <person name="Choi E.-W."/>
            <person name="Kim D.-U."/>
        </authorList>
    </citation>
    <scope>NUCLEOTIDE SEQUENCE [LARGE SCALE GENOMIC DNA]</scope>
    <source>
        <strain evidence="3">dW9</strain>
    </source>
</reference>
<accession>A0ABT4QKE4</accession>
<dbReference type="CDD" id="cd05233">
    <property type="entry name" value="SDR_c"/>
    <property type="match status" value="1"/>
</dbReference>
<organism evidence="2 3">
    <name type="scientific">Paenibacillus gyeongsangnamensis</name>
    <dbReference type="NCBI Taxonomy" id="3388067"/>
    <lineage>
        <taxon>Bacteria</taxon>
        <taxon>Bacillati</taxon>
        <taxon>Bacillota</taxon>
        <taxon>Bacilli</taxon>
        <taxon>Bacillales</taxon>
        <taxon>Paenibacillaceae</taxon>
        <taxon>Paenibacillus</taxon>
    </lineage>
</organism>
<dbReference type="PANTHER" id="PTHR42879:SF2">
    <property type="entry name" value="3-OXOACYL-[ACYL-CARRIER-PROTEIN] REDUCTASE FABG"/>
    <property type="match status" value="1"/>
</dbReference>
<name>A0ABT4QKE4_9BACL</name>
<dbReference type="PRINTS" id="PR00080">
    <property type="entry name" value="SDRFAMILY"/>
</dbReference>
<dbReference type="EMBL" id="JAQAGZ010000035">
    <property type="protein sequence ID" value="MCZ8517331.1"/>
    <property type="molecule type" value="Genomic_DNA"/>
</dbReference>
<proteinExistence type="inferred from homology"/>
<dbReference type="InterPro" id="IPR002347">
    <property type="entry name" value="SDR_fam"/>
</dbReference>
<dbReference type="Proteomes" id="UP001527882">
    <property type="component" value="Unassembled WGS sequence"/>
</dbReference>
<comment type="similarity">
    <text evidence="1">Belongs to the short-chain dehydrogenases/reductases (SDR) family.</text>
</comment>
<dbReference type="RefSeq" id="WP_269885860.1">
    <property type="nucleotide sequence ID" value="NZ_JAQAGZ010000035.1"/>
</dbReference>
<evidence type="ECO:0000313" key="2">
    <source>
        <dbReference type="EMBL" id="MCZ8517331.1"/>
    </source>
</evidence>
<evidence type="ECO:0000313" key="3">
    <source>
        <dbReference type="Proteomes" id="UP001527882"/>
    </source>
</evidence>
<dbReference type="InterPro" id="IPR050259">
    <property type="entry name" value="SDR"/>
</dbReference>
<evidence type="ECO:0000256" key="1">
    <source>
        <dbReference type="ARBA" id="ARBA00006484"/>
    </source>
</evidence>
<protein>
    <submittedName>
        <fullName evidence="2">SDR family oxidoreductase</fullName>
    </submittedName>
</protein>
<dbReference type="PRINTS" id="PR00081">
    <property type="entry name" value="GDHRDH"/>
</dbReference>
<dbReference type="PROSITE" id="PS00061">
    <property type="entry name" value="ADH_SHORT"/>
    <property type="match status" value="1"/>
</dbReference>
<keyword evidence="3" id="KW-1185">Reference proteome</keyword>
<dbReference type="InterPro" id="IPR036291">
    <property type="entry name" value="NAD(P)-bd_dom_sf"/>
</dbReference>
<sequence length="182" mass="19470">MERLVESIKHYAGKPGEIISLGFPENFGGNKYVFTKLEDLDEQLWDRVIRLFGNESSIPMMKAQGKGKIVNVTSVAARTGGGPGSIAYSTAKAGVSNLTRALAKELVGYNILVNGIAPGVISTPFHDRFSPPEIRQKNASLIPLGREGTPDEAAGAILFLSSSFADYITGEIIEVNGGQLMD</sequence>
<dbReference type="PANTHER" id="PTHR42879">
    <property type="entry name" value="3-OXOACYL-(ACYL-CARRIER-PROTEIN) REDUCTASE"/>
    <property type="match status" value="1"/>
</dbReference>